<protein>
    <submittedName>
        <fullName evidence="1">Uncharacterized protein</fullName>
    </submittedName>
</protein>
<sequence>MRRRLKFPKRVSIGTRFRSCGSKKDFREVIIKRKGGGYPYGPKKLSSTTTHVCRPNYTATFTIITFGSQNLKTPVRGEQRRQVWCTYCVAYWKRRASTHALKHSCCL</sequence>
<proteinExistence type="predicted"/>
<accession>A0A8S1H732</accession>
<organism evidence="1 2">
    <name type="scientific">Caenorhabditis auriculariae</name>
    <dbReference type="NCBI Taxonomy" id="2777116"/>
    <lineage>
        <taxon>Eukaryota</taxon>
        <taxon>Metazoa</taxon>
        <taxon>Ecdysozoa</taxon>
        <taxon>Nematoda</taxon>
        <taxon>Chromadorea</taxon>
        <taxon>Rhabditida</taxon>
        <taxon>Rhabditina</taxon>
        <taxon>Rhabditomorpha</taxon>
        <taxon>Rhabditoidea</taxon>
        <taxon>Rhabditidae</taxon>
        <taxon>Peloderinae</taxon>
        <taxon>Caenorhabditis</taxon>
    </lineage>
</organism>
<comment type="caution">
    <text evidence="1">The sequence shown here is derived from an EMBL/GenBank/DDBJ whole genome shotgun (WGS) entry which is preliminary data.</text>
</comment>
<keyword evidence="2" id="KW-1185">Reference proteome</keyword>
<reference evidence="1" key="1">
    <citation type="submission" date="2020-10" db="EMBL/GenBank/DDBJ databases">
        <authorList>
            <person name="Kikuchi T."/>
        </authorList>
    </citation>
    <scope>NUCLEOTIDE SEQUENCE</scope>
    <source>
        <strain evidence="1">NKZ352</strain>
    </source>
</reference>
<evidence type="ECO:0000313" key="2">
    <source>
        <dbReference type="Proteomes" id="UP000835052"/>
    </source>
</evidence>
<gene>
    <name evidence="1" type="ORF">CAUJ_LOCUS5029</name>
</gene>
<dbReference type="AlphaFoldDB" id="A0A8S1H732"/>
<dbReference type="EMBL" id="CAJGYM010000010">
    <property type="protein sequence ID" value="CAD6189110.1"/>
    <property type="molecule type" value="Genomic_DNA"/>
</dbReference>
<name>A0A8S1H732_9PELO</name>
<evidence type="ECO:0000313" key="1">
    <source>
        <dbReference type="EMBL" id="CAD6189110.1"/>
    </source>
</evidence>
<dbReference type="Proteomes" id="UP000835052">
    <property type="component" value="Unassembled WGS sequence"/>
</dbReference>